<sequence>MEIGECSKRSRGDDSPFTSSKKQKIISRTGFCYLRFLDDGGTCSISHSFREFICLRSNKLYSIGRSDKYCDFVFDDRRISKRHCQIYLDEFRRKILIFDGFFLPSNFTFDEIRSRYRLQDYVTRKTKALPARASLNGVFVNGRRVKRGIVTEASVGDEITFINGVKVGFVVERVVFNGQVEGKSEISLGMQFENKQVSGKFDSDTGHTFPLKEKEICVESEIKEPISRALFLLSICRSILQSMDPVSYIKKCTNLIEANKIVMTKLSLTSKEAQIQEVLRHKISQIPSSRYLMLRKELSFSDPKQNGPWRFKASKKSINGNVELVRSGCQEDKNLNPENGYERDFQKIKQTADLVTSEKNHTFGVSEVNLRKKDCNRNKKSVDIEKSMDHPTSSNGCLQQCLHSSPGSAFALNKLEFMICKPGAIHSAVSLPELLHPIKSIVRMFIATFTSDILWFLSHCEVPNLLPITIACHNTERCWSADPVKRTSMPYADYPNLVVVYPPFPEVIAFSKDRNKQGIACHHPKLLVLQRDENIRVIVTSANLVLKQWNNVTNTVWWQDFPSSFIPDYASLFTCSSFMDPSEGSKPSDFASQLAGFMASLLVDVPSQAHWVTELAKYDFSGASVHLVASIPGVHTPTSPCVPDTIHALSAKQISRSISDCKNFLGCVQTSVVGLSHRFHGPADANGAQLKNLAAFLGKCHENAYGMSEVVLRRISNIPADSNAVAVLVCDLDESCEGAYIQLGFLPKQVAKWVAPLCDIGFFSFSACIYPKEVLTSALGGKNSKVQLILYVSQGPNFSEMARLMQPEHVSSLSSLLACMERSSGLWRLQEVLSLYKWPESQETDFMYGSSSIGTSVNPEFLAAFSAAAGKRISVSSESQESDPDWGRWNASSELRKPSMGIIFPTIERAKNGIFGIGASRRLLSLAEKTWQRLRTLNIFHDAIPHPSERFGYPMHVKVARRRFQKSTDSASFGWVYCGSHNFSAAAWGQPLKHTSNGDTGGSGSNERLHICNYELGVLFVLPPPNAFNGNHGKNDWDLDKIILPFVMPAPRYRPTDRPATAQSMQEALAELGKEEQEKFAIAPSVEELMDVVSGDEEEVVVRDYVGEGGEGEGEEEKVYAGTLWSQVDSSELT</sequence>
<dbReference type="Gene3D" id="3.30.70.2330">
    <property type="match status" value="1"/>
</dbReference>
<feature type="site" description="Interaction with DNA" evidence="5">
    <location>
        <position position="984"/>
    </location>
</feature>
<dbReference type="GO" id="GO:0008081">
    <property type="term" value="F:phosphoric diester hydrolase activity"/>
    <property type="evidence" value="ECO:0007669"/>
    <property type="project" value="InterPro"/>
</dbReference>
<dbReference type="Pfam" id="PF00498">
    <property type="entry name" value="FHA"/>
    <property type="match status" value="1"/>
</dbReference>
<dbReference type="GO" id="GO:0008270">
    <property type="term" value="F:zinc ion binding"/>
    <property type="evidence" value="ECO:0007669"/>
    <property type="project" value="InterPro"/>
</dbReference>
<dbReference type="Gene3D" id="3.30.870.10">
    <property type="entry name" value="Endonuclease Chain A"/>
    <property type="match status" value="2"/>
</dbReference>
<dbReference type="Gene3D" id="2.60.200.20">
    <property type="match status" value="1"/>
</dbReference>
<dbReference type="PANTHER" id="PTHR12415:SF3">
    <property type="entry name" value="OS04G0403400 PROTEIN"/>
    <property type="match status" value="1"/>
</dbReference>
<dbReference type="EMBL" id="JAINDJ010000005">
    <property type="protein sequence ID" value="KAG9447358.1"/>
    <property type="molecule type" value="Genomic_DNA"/>
</dbReference>
<feature type="active site" description="Nucleophile" evidence="3">
    <location>
        <position position="523"/>
    </location>
</feature>
<dbReference type="InterPro" id="IPR010347">
    <property type="entry name" value="Tdp1"/>
</dbReference>
<evidence type="ECO:0000256" key="3">
    <source>
        <dbReference type="PIRSR" id="PIRSR610347-1"/>
    </source>
</evidence>
<proteinExistence type="predicted"/>
<dbReference type="Proteomes" id="UP000825729">
    <property type="component" value="Unassembled WGS sequence"/>
</dbReference>
<feature type="region of interest" description="Disordered" evidence="6">
    <location>
        <begin position="1"/>
        <end position="21"/>
    </location>
</feature>
<reference evidence="8 9" key="1">
    <citation type="submission" date="2021-07" db="EMBL/GenBank/DDBJ databases">
        <title>The Aristolochia fimbriata genome: insights into angiosperm evolution, floral development and chemical biosynthesis.</title>
        <authorList>
            <person name="Jiao Y."/>
        </authorList>
    </citation>
    <scope>NUCLEOTIDE SEQUENCE [LARGE SCALE GENOMIC DNA]</scope>
    <source>
        <strain evidence="8">IBCAS-2021</strain>
        <tissue evidence="8">Leaf</tissue>
    </source>
</reference>
<organism evidence="8 9">
    <name type="scientific">Aristolochia fimbriata</name>
    <name type="common">White veined hardy Dutchman's pipe vine</name>
    <dbReference type="NCBI Taxonomy" id="158543"/>
    <lineage>
        <taxon>Eukaryota</taxon>
        <taxon>Viridiplantae</taxon>
        <taxon>Streptophyta</taxon>
        <taxon>Embryophyta</taxon>
        <taxon>Tracheophyta</taxon>
        <taxon>Spermatophyta</taxon>
        <taxon>Magnoliopsida</taxon>
        <taxon>Magnoliidae</taxon>
        <taxon>Piperales</taxon>
        <taxon>Aristolochiaceae</taxon>
        <taxon>Aristolochia</taxon>
    </lineage>
</organism>
<dbReference type="GO" id="GO:0006281">
    <property type="term" value="P:DNA repair"/>
    <property type="evidence" value="ECO:0007669"/>
    <property type="project" value="InterPro"/>
</dbReference>
<dbReference type="CDD" id="cd09122">
    <property type="entry name" value="PLDc_Tdp1_1"/>
    <property type="match status" value="1"/>
</dbReference>
<feature type="binding site" evidence="4">
    <location>
        <position position="525"/>
    </location>
    <ligand>
        <name>substrate</name>
    </ligand>
</feature>
<dbReference type="Pfam" id="PF06087">
    <property type="entry name" value="Tyr-DNA_phospho"/>
    <property type="match status" value="2"/>
</dbReference>
<dbReference type="InterPro" id="IPR008984">
    <property type="entry name" value="SMAD_FHA_dom_sf"/>
</dbReference>
<evidence type="ECO:0000256" key="6">
    <source>
        <dbReference type="SAM" id="MobiDB-lite"/>
    </source>
</evidence>
<dbReference type="PROSITE" id="PS50006">
    <property type="entry name" value="FHA_DOMAIN"/>
    <property type="match status" value="1"/>
</dbReference>
<evidence type="ECO:0000259" key="7">
    <source>
        <dbReference type="PROSITE" id="PS50006"/>
    </source>
</evidence>
<dbReference type="SUPFAM" id="SSF49879">
    <property type="entry name" value="SMAD/FHA domain"/>
    <property type="match status" value="1"/>
</dbReference>
<evidence type="ECO:0000313" key="9">
    <source>
        <dbReference type="Proteomes" id="UP000825729"/>
    </source>
</evidence>
<evidence type="ECO:0000313" key="8">
    <source>
        <dbReference type="EMBL" id="KAG9447358.1"/>
    </source>
</evidence>
<gene>
    <name evidence="8" type="ORF">H6P81_013486</name>
</gene>
<keyword evidence="2" id="KW-0378">Hydrolase</keyword>
<keyword evidence="1" id="KW-0479">Metal-binding</keyword>
<feature type="binding site" evidence="4">
    <location>
        <position position="958"/>
    </location>
    <ligand>
        <name>substrate</name>
    </ligand>
</feature>
<dbReference type="Pfam" id="PF08797">
    <property type="entry name" value="HIRAN"/>
    <property type="match status" value="1"/>
</dbReference>
<dbReference type="SMART" id="SM00240">
    <property type="entry name" value="FHA"/>
    <property type="match status" value="1"/>
</dbReference>
<evidence type="ECO:0000256" key="2">
    <source>
        <dbReference type="ARBA" id="ARBA00022801"/>
    </source>
</evidence>
<keyword evidence="9" id="KW-1185">Reference proteome</keyword>
<evidence type="ECO:0000256" key="4">
    <source>
        <dbReference type="PIRSR" id="PIRSR610347-2"/>
    </source>
</evidence>
<feature type="active site" description="Proton donor/acceptor" evidence="3">
    <location>
        <position position="956"/>
    </location>
</feature>
<dbReference type="CDD" id="cd00060">
    <property type="entry name" value="FHA"/>
    <property type="match status" value="1"/>
</dbReference>
<accession>A0AAV7EF37</accession>
<feature type="domain" description="FHA" evidence="7">
    <location>
        <begin position="61"/>
        <end position="145"/>
    </location>
</feature>
<dbReference type="PANTHER" id="PTHR12415">
    <property type="entry name" value="TYROSYL-DNA PHOSPHODIESTERASE 1"/>
    <property type="match status" value="1"/>
</dbReference>
<comment type="caution">
    <text evidence="8">The sequence shown here is derived from an EMBL/GenBank/DDBJ whole genome shotgun (WGS) entry which is preliminary data.</text>
</comment>
<dbReference type="GO" id="GO:0005634">
    <property type="term" value="C:nucleus"/>
    <property type="evidence" value="ECO:0007669"/>
    <property type="project" value="InterPro"/>
</dbReference>
<dbReference type="InterPro" id="IPR000253">
    <property type="entry name" value="FHA_dom"/>
</dbReference>
<dbReference type="CDD" id="cd09123">
    <property type="entry name" value="PLDc_Tdp1_2"/>
    <property type="match status" value="1"/>
</dbReference>
<name>A0AAV7EF37_ARIFI</name>
<dbReference type="GO" id="GO:0003676">
    <property type="term" value="F:nucleic acid binding"/>
    <property type="evidence" value="ECO:0007669"/>
    <property type="project" value="InterPro"/>
</dbReference>
<protein>
    <recommendedName>
        <fullName evidence="7">FHA domain-containing protein</fullName>
    </recommendedName>
</protein>
<dbReference type="GO" id="GO:0016818">
    <property type="term" value="F:hydrolase activity, acting on acid anhydrides, in phosphorus-containing anhydrides"/>
    <property type="evidence" value="ECO:0007669"/>
    <property type="project" value="InterPro"/>
</dbReference>
<feature type="compositionally biased region" description="Basic and acidic residues" evidence="6">
    <location>
        <begin position="1"/>
        <end position="14"/>
    </location>
</feature>
<evidence type="ECO:0000256" key="5">
    <source>
        <dbReference type="PIRSR" id="PIRSR610347-3"/>
    </source>
</evidence>
<dbReference type="SUPFAM" id="SSF56024">
    <property type="entry name" value="Phospholipase D/nuclease"/>
    <property type="match status" value="2"/>
</dbReference>
<dbReference type="InterPro" id="IPR014905">
    <property type="entry name" value="HIRAN"/>
</dbReference>
<evidence type="ECO:0000256" key="1">
    <source>
        <dbReference type="ARBA" id="ARBA00022723"/>
    </source>
</evidence>
<dbReference type="AlphaFoldDB" id="A0AAV7EF37"/>